<keyword evidence="4" id="KW-1185">Reference proteome</keyword>
<gene>
    <name evidence="3" type="ORF">QTG54_010776</name>
</gene>
<feature type="compositionally biased region" description="Low complexity" evidence="1">
    <location>
        <begin position="115"/>
        <end position="134"/>
    </location>
</feature>
<feature type="chain" id="PRO_5042122245" description="Cellulase" evidence="2">
    <location>
        <begin position="23"/>
        <end position="308"/>
    </location>
</feature>
<dbReference type="EMBL" id="JATAAI010000020">
    <property type="protein sequence ID" value="KAK1738746.1"/>
    <property type="molecule type" value="Genomic_DNA"/>
</dbReference>
<evidence type="ECO:0000313" key="4">
    <source>
        <dbReference type="Proteomes" id="UP001224775"/>
    </source>
</evidence>
<keyword evidence="2" id="KW-0732">Signal</keyword>
<evidence type="ECO:0008006" key="5">
    <source>
        <dbReference type="Google" id="ProtNLM"/>
    </source>
</evidence>
<feature type="signal peptide" evidence="2">
    <location>
        <begin position="1"/>
        <end position="22"/>
    </location>
</feature>
<sequence length="308" mass="32505">MKITSTLYCITLFSALVASAQAQSTSTCAICGEGNVVGAPDAIFDVELFGISYPCGDFEASGLAGQIPQMDCAFLQPGGLGASYIDVCECMPAPAPALSTPTSDPTTYEPSSAGPTTLEPTSSEPTTYEPSIESTTHEPSLVATTDDIGDRTIDNNSTCIDTPGWSDIDNFPCSWYEEHDATGCPIYGDSFPWKFKDGVIHEPFGDGTANQNCCHCKNAVPTPRPTSSCSGDTPDWEDVDHYTCAWYEANDAPGCPRYGNAYEGGLGVANENCCWCRGTGAPSTLMPTSDFPTIVLVPTPSPTADETV</sequence>
<name>A0AAD9D919_9STRA</name>
<evidence type="ECO:0000256" key="1">
    <source>
        <dbReference type="SAM" id="MobiDB-lite"/>
    </source>
</evidence>
<accession>A0AAD9D919</accession>
<dbReference type="Proteomes" id="UP001224775">
    <property type="component" value="Unassembled WGS sequence"/>
</dbReference>
<evidence type="ECO:0000256" key="2">
    <source>
        <dbReference type="SAM" id="SignalP"/>
    </source>
</evidence>
<comment type="caution">
    <text evidence="3">The sequence shown here is derived from an EMBL/GenBank/DDBJ whole genome shotgun (WGS) entry which is preliminary data.</text>
</comment>
<protein>
    <recommendedName>
        <fullName evidence="5">Cellulase</fullName>
    </recommendedName>
</protein>
<feature type="region of interest" description="Disordered" evidence="1">
    <location>
        <begin position="99"/>
        <end position="138"/>
    </location>
</feature>
<reference evidence="3" key="1">
    <citation type="submission" date="2023-06" db="EMBL/GenBank/DDBJ databases">
        <title>Survivors Of The Sea: Transcriptome response of Skeletonema marinoi to long-term dormancy.</title>
        <authorList>
            <person name="Pinder M.I.M."/>
            <person name="Kourtchenko O."/>
            <person name="Robertson E.K."/>
            <person name="Larsson T."/>
            <person name="Maumus F."/>
            <person name="Osuna-Cruz C.M."/>
            <person name="Vancaester E."/>
            <person name="Stenow R."/>
            <person name="Vandepoele K."/>
            <person name="Ploug H."/>
            <person name="Bruchert V."/>
            <person name="Godhe A."/>
            <person name="Topel M."/>
        </authorList>
    </citation>
    <scope>NUCLEOTIDE SEQUENCE</scope>
    <source>
        <strain evidence="3">R05AC</strain>
    </source>
</reference>
<organism evidence="3 4">
    <name type="scientific">Skeletonema marinoi</name>
    <dbReference type="NCBI Taxonomy" id="267567"/>
    <lineage>
        <taxon>Eukaryota</taxon>
        <taxon>Sar</taxon>
        <taxon>Stramenopiles</taxon>
        <taxon>Ochrophyta</taxon>
        <taxon>Bacillariophyta</taxon>
        <taxon>Coscinodiscophyceae</taxon>
        <taxon>Thalassiosirophycidae</taxon>
        <taxon>Thalassiosirales</taxon>
        <taxon>Skeletonemataceae</taxon>
        <taxon>Skeletonema</taxon>
        <taxon>Skeletonema marinoi-dohrnii complex</taxon>
    </lineage>
</organism>
<dbReference type="AlphaFoldDB" id="A0AAD9D919"/>
<evidence type="ECO:0000313" key="3">
    <source>
        <dbReference type="EMBL" id="KAK1738746.1"/>
    </source>
</evidence>
<proteinExistence type="predicted"/>